<comment type="subcellular location">
    <subcellularLocation>
        <location evidence="1">Nucleus</location>
    </subcellularLocation>
</comment>
<dbReference type="CDD" id="cd00067">
    <property type="entry name" value="GAL4"/>
    <property type="match status" value="1"/>
</dbReference>
<dbReference type="GO" id="GO:0003677">
    <property type="term" value="F:DNA binding"/>
    <property type="evidence" value="ECO:0007669"/>
    <property type="project" value="UniProtKB-KW"/>
</dbReference>
<evidence type="ECO:0000256" key="4">
    <source>
        <dbReference type="ARBA" id="ARBA00023125"/>
    </source>
</evidence>
<dbReference type="GO" id="GO:0000981">
    <property type="term" value="F:DNA-binding transcription factor activity, RNA polymerase II-specific"/>
    <property type="evidence" value="ECO:0007669"/>
    <property type="project" value="InterPro"/>
</dbReference>
<evidence type="ECO:0000259" key="7">
    <source>
        <dbReference type="PROSITE" id="PS50048"/>
    </source>
</evidence>
<evidence type="ECO:0000313" key="9">
    <source>
        <dbReference type="Proteomes" id="UP000053732"/>
    </source>
</evidence>
<dbReference type="AlphaFoldDB" id="A0A0G4P8G9"/>
<dbReference type="InterPro" id="IPR050815">
    <property type="entry name" value="TF_fung"/>
</dbReference>
<dbReference type="GO" id="GO:0005634">
    <property type="term" value="C:nucleus"/>
    <property type="evidence" value="ECO:0007669"/>
    <property type="project" value="UniProtKB-SubCell"/>
</dbReference>
<dbReference type="EMBL" id="HG793141">
    <property type="protein sequence ID" value="CRL22623.1"/>
    <property type="molecule type" value="Genomic_DNA"/>
</dbReference>
<keyword evidence="3" id="KW-0805">Transcription regulation</keyword>
<gene>
    <name evidence="8" type="ORF">PCAMFM013_S008g000052</name>
</gene>
<keyword evidence="5" id="KW-0804">Transcription</keyword>
<keyword evidence="9" id="KW-1185">Reference proteome</keyword>
<evidence type="ECO:0000256" key="5">
    <source>
        <dbReference type="ARBA" id="ARBA00023163"/>
    </source>
</evidence>
<organism evidence="8 9">
    <name type="scientific">Penicillium camemberti (strain FM 013)</name>
    <dbReference type="NCBI Taxonomy" id="1429867"/>
    <lineage>
        <taxon>Eukaryota</taxon>
        <taxon>Fungi</taxon>
        <taxon>Dikarya</taxon>
        <taxon>Ascomycota</taxon>
        <taxon>Pezizomycotina</taxon>
        <taxon>Eurotiomycetes</taxon>
        <taxon>Eurotiomycetidae</taxon>
        <taxon>Eurotiales</taxon>
        <taxon>Aspergillaceae</taxon>
        <taxon>Penicillium</taxon>
    </lineage>
</organism>
<keyword evidence="6" id="KW-0539">Nucleus</keyword>
<accession>A0A0G4P8G9</accession>
<dbReference type="PROSITE" id="PS50048">
    <property type="entry name" value="ZN2_CY6_FUNGAL_2"/>
    <property type="match status" value="1"/>
</dbReference>
<dbReference type="Gene3D" id="4.10.240.10">
    <property type="entry name" value="Zn(2)-C6 fungal-type DNA-binding domain"/>
    <property type="match status" value="1"/>
</dbReference>
<dbReference type="InterPro" id="IPR001138">
    <property type="entry name" value="Zn2Cys6_DnaBD"/>
</dbReference>
<dbReference type="PROSITE" id="PS00463">
    <property type="entry name" value="ZN2_CY6_FUNGAL_1"/>
    <property type="match status" value="1"/>
</dbReference>
<keyword evidence="2" id="KW-0479">Metal-binding</keyword>
<dbReference type="Proteomes" id="UP000053732">
    <property type="component" value="Unassembled WGS sequence"/>
</dbReference>
<dbReference type="PANTHER" id="PTHR47338:SF20">
    <property type="entry name" value="ZN(II)2CYS6 TRANSCRIPTION FACTOR (EUROFUNG)"/>
    <property type="match status" value="1"/>
</dbReference>
<dbReference type="PANTHER" id="PTHR47338">
    <property type="entry name" value="ZN(II)2CYS6 TRANSCRIPTION FACTOR (EUROFUNG)-RELATED"/>
    <property type="match status" value="1"/>
</dbReference>
<evidence type="ECO:0000256" key="6">
    <source>
        <dbReference type="ARBA" id="ARBA00023242"/>
    </source>
</evidence>
<sequence length="497" mass="54752">MLFKGLASALTPAHVAMSADQACLPCRRQKRKCDKILPYCTLCKRLNKPCDYLLPAEAPRLLPLPDWDDLTPSNLRHTLEAQVSLIVGDGLQLQAAAALYSRTVHTWFPIVSETCYNIRLSNVRVQTATAPSDLSLLTLCRALVCKEPGGEELPLSTRSIYASLKSFVALLEAMGTNSLEMLQGRLLLTIFEIGHAMYLAAYVSTAANVRTAISLGINTPCDDPRKVFWGPQKAEEAQQTWRGITITDKSDLAPQDTHQIVFILKQEPTYIGRPIEAVEGNKLTHASQLLDQALVHVHVTQSYSIFDGVKAVQILQSLTSFMSTFQSGDSNPHPLSDSALTLCRSAMLETLEVGSHMYISDNECCIHTSLNILKSLIYEIAQGAETSPPIETATLSVFLPHSIYKAAMMCLHDVRLAGVVDPEPPIRPLKALLGYLGMRWLAATTDAMGQFQFIRPRAHSKPNFRILEVGNLDELGKHAVKGVLKTPNEKHAYIITL</sequence>
<name>A0A0G4P8G9_PENC3</name>
<feature type="domain" description="Zn(2)-C6 fungal-type" evidence="7">
    <location>
        <begin position="22"/>
        <end position="52"/>
    </location>
</feature>
<dbReference type="SMART" id="SM00066">
    <property type="entry name" value="GAL4"/>
    <property type="match status" value="1"/>
</dbReference>
<evidence type="ECO:0000313" key="8">
    <source>
        <dbReference type="EMBL" id="CRL22623.1"/>
    </source>
</evidence>
<proteinExistence type="predicted"/>
<dbReference type="SUPFAM" id="SSF57701">
    <property type="entry name" value="Zn2/Cys6 DNA-binding domain"/>
    <property type="match status" value="1"/>
</dbReference>
<dbReference type="InterPro" id="IPR036864">
    <property type="entry name" value="Zn2-C6_fun-type_DNA-bd_sf"/>
</dbReference>
<dbReference type="Pfam" id="PF00172">
    <property type="entry name" value="Zn_clus"/>
    <property type="match status" value="1"/>
</dbReference>
<keyword evidence="4" id="KW-0238">DNA-binding</keyword>
<dbReference type="CDD" id="cd12148">
    <property type="entry name" value="fungal_TF_MHR"/>
    <property type="match status" value="1"/>
</dbReference>
<dbReference type="STRING" id="1429867.A0A0G4P8G9"/>
<evidence type="ECO:0000256" key="1">
    <source>
        <dbReference type="ARBA" id="ARBA00004123"/>
    </source>
</evidence>
<evidence type="ECO:0000256" key="2">
    <source>
        <dbReference type="ARBA" id="ARBA00022723"/>
    </source>
</evidence>
<protein>
    <submittedName>
        <fullName evidence="8">Fungal transcriptional regulatory protein, N-terminal</fullName>
    </submittedName>
</protein>
<dbReference type="GO" id="GO:0008270">
    <property type="term" value="F:zinc ion binding"/>
    <property type="evidence" value="ECO:0007669"/>
    <property type="project" value="InterPro"/>
</dbReference>
<evidence type="ECO:0000256" key="3">
    <source>
        <dbReference type="ARBA" id="ARBA00023015"/>
    </source>
</evidence>
<reference evidence="8 9" key="1">
    <citation type="journal article" date="2014" name="Nat. Commun.">
        <title>Multiple recent horizontal transfers of a large genomic region in cheese making fungi.</title>
        <authorList>
            <person name="Cheeseman K."/>
            <person name="Ropars J."/>
            <person name="Renault P."/>
            <person name="Dupont J."/>
            <person name="Gouzy J."/>
            <person name="Branca A."/>
            <person name="Abraham A.L."/>
            <person name="Ceppi M."/>
            <person name="Conseiller E."/>
            <person name="Debuchy R."/>
            <person name="Malagnac F."/>
            <person name="Goarin A."/>
            <person name="Silar P."/>
            <person name="Lacoste S."/>
            <person name="Sallet E."/>
            <person name="Bensimon A."/>
            <person name="Giraud T."/>
            <person name="Brygoo Y."/>
        </authorList>
    </citation>
    <scope>NUCLEOTIDE SEQUENCE [LARGE SCALE GENOMIC DNA]</scope>
    <source>
        <strain evidence="9">FM 013</strain>
    </source>
</reference>